<accession>A0A7C2UJ29</accession>
<reference evidence="1" key="1">
    <citation type="journal article" date="2020" name="mSystems">
        <title>Genome- and Community-Level Interaction Insights into Carbon Utilization and Element Cycling Functions of Hydrothermarchaeota in Hydrothermal Sediment.</title>
        <authorList>
            <person name="Zhou Z."/>
            <person name="Liu Y."/>
            <person name="Xu W."/>
            <person name="Pan J."/>
            <person name="Luo Z.H."/>
            <person name="Li M."/>
        </authorList>
    </citation>
    <scope>NUCLEOTIDE SEQUENCE [LARGE SCALE GENOMIC DNA]</scope>
    <source>
        <strain evidence="1">SpSt-1259</strain>
    </source>
</reference>
<dbReference type="AlphaFoldDB" id="A0A7C2UJ29"/>
<protein>
    <submittedName>
        <fullName evidence="1">Uncharacterized protein</fullName>
    </submittedName>
</protein>
<proteinExistence type="predicted"/>
<name>A0A7C2UJ29_9CREN</name>
<dbReference type="EMBL" id="DSFE01000038">
    <property type="protein sequence ID" value="HEU97522.1"/>
    <property type="molecule type" value="Genomic_DNA"/>
</dbReference>
<sequence length="256" mass="28383">MVSSEKVATLFIPLFVPLRGRQPHILIYKTMNTASISLNLEKSPERGVSINGDLGKSEAKLIKDALSIVIEEAFPEPFHLSISIMKEMKCFSISLAASSLLSLIELGSSIYEEEFTQQDKEEIVEGIFSEKMGFPEGLGMLVSNAILNDTSIIGSLGSEASRIEVPPLKVKPLRYSIFREKSKLDEGLADLVAKLNSHLLVLHYLSLKHKDEASKRMVERGLNALVHFLFDVNVPKKGAYSIDNTNKLCLYTLEGE</sequence>
<dbReference type="Proteomes" id="UP000885664">
    <property type="component" value="Unassembled WGS sequence"/>
</dbReference>
<gene>
    <name evidence="1" type="ORF">ENO36_01525</name>
</gene>
<organism evidence="1">
    <name type="scientific">Fervidicoccus fontis</name>
    <dbReference type="NCBI Taxonomy" id="683846"/>
    <lineage>
        <taxon>Archaea</taxon>
        <taxon>Thermoproteota</taxon>
        <taxon>Thermoprotei</taxon>
        <taxon>Fervidicoccales</taxon>
        <taxon>Fervidicoccaceae</taxon>
        <taxon>Fervidicoccus</taxon>
    </lineage>
</organism>
<comment type="caution">
    <text evidence="1">The sequence shown here is derived from an EMBL/GenBank/DDBJ whole genome shotgun (WGS) entry which is preliminary data.</text>
</comment>
<evidence type="ECO:0000313" key="1">
    <source>
        <dbReference type="EMBL" id="HEU97522.1"/>
    </source>
</evidence>